<keyword evidence="7" id="KW-0255">Endonuclease</keyword>
<dbReference type="Gene3D" id="3.40.50.150">
    <property type="entry name" value="Vaccinia Virus protein VP39"/>
    <property type="match status" value="1"/>
</dbReference>
<reference evidence="7 8" key="1">
    <citation type="submission" date="2020-05" db="EMBL/GenBank/DDBJ databases">
        <title>Halorubrum RHB-C sp.nov., an extremely halophilic archaeon isolated from solar salt farm.</title>
        <authorList>
            <person name="Ho H."/>
            <person name="Danganan R.E."/>
            <person name="Dedeles G.R."/>
            <person name="Kim S.-G."/>
        </authorList>
    </citation>
    <scope>NUCLEOTIDE SEQUENCE [LARGE SCALE GENOMIC DNA]</scope>
    <source>
        <strain evidence="7 8">RHB-C</strain>
        <plasmid evidence="8">phar02</plasmid>
    </source>
</reference>
<dbReference type="EC" id="2.1.1.72" evidence="1"/>
<keyword evidence="8" id="KW-1185">Reference proteome</keyword>
<evidence type="ECO:0000256" key="5">
    <source>
        <dbReference type="ARBA" id="ARBA00047942"/>
    </source>
</evidence>
<organism evidence="7 8">
    <name type="scientific">Halorubrum salinarum</name>
    <dbReference type="NCBI Taxonomy" id="2739057"/>
    <lineage>
        <taxon>Archaea</taxon>
        <taxon>Methanobacteriati</taxon>
        <taxon>Methanobacteriota</taxon>
        <taxon>Stenosarchaea group</taxon>
        <taxon>Halobacteria</taxon>
        <taxon>Halobacteriales</taxon>
        <taxon>Haloferacaceae</taxon>
        <taxon>Halorubrum</taxon>
    </lineage>
</organism>
<keyword evidence="7" id="KW-0378">Hydrolase</keyword>
<dbReference type="InterPro" id="IPR011639">
    <property type="entry name" value="MethylTrfase_TaqI-like_dom"/>
</dbReference>
<dbReference type="InterPro" id="IPR050953">
    <property type="entry name" value="N4_N6_ade-DNA_methylase"/>
</dbReference>
<dbReference type="GeneID" id="55596687"/>
<comment type="catalytic activity">
    <reaction evidence="5">
        <text>a 2'-deoxyadenosine in DNA + S-adenosyl-L-methionine = an N(6)-methyl-2'-deoxyadenosine in DNA + S-adenosyl-L-homocysteine + H(+)</text>
        <dbReference type="Rhea" id="RHEA:15197"/>
        <dbReference type="Rhea" id="RHEA-COMP:12418"/>
        <dbReference type="Rhea" id="RHEA-COMP:12419"/>
        <dbReference type="ChEBI" id="CHEBI:15378"/>
        <dbReference type="ChEBI" id="CHEBI:57856"/>
        <dbReference type="ChEBI" id="CHEBI:59789"/>
        <dbReference type="ChEBI" id="CHEBI:90615"/>
        <dbReference type="ChEBI" id="CHEBI:90616"/>
        <dbReference type="EC" id="2.1.1.72"/>
    </reaction>
</comment>
<dbReference type="SUPFAM" id="SSF53335">
    <property type="entry name" value="S-adenosyl-L-methionine-dependent methyltransferases"/>
    <property type="match status" value="1"/>
</dbReference>
<dbReference type="AlphaFoldDB" id="A0A7D3XXJ4"/>
<evidence type="ECO:0000256" key="2">
    <source>
        <dbReference type="ARBA" id="ARBA00022603"/>
    </source>
</evidence>
<dbReference type="GO" id="GO:0032259">
    <property type="term" value="P:methylation"/>
    <property type="evidence" value="ECO:0007669"/>
    <property type="project" value="UniProtKB-KW"/>
</dbReference>
<dbReference type="GO" id="GO:0006304">
    <property type="term" value="P:DNA modification"/>
    <property type="evidence" value="ECO:0007669"/>
    <property type="project" value="InterPro"/>
</dbReference>
<dbReference type="EMBL" id="CP053943">
    <property type="protein sequence ID" value="QKG94524.1"/>
    <property type="molecule type" value="Genomic_DNA"/>
</dbReference>
<evidence type="ECO:0000256" key="3">
    <source>
        <dbReference type="ARBA" id="ARBA00022679"/>
    </source>
</evidence>
<dbReference type="RefSeq" id="WP_173231043.1">
    <property type="nucleotide sequence ID" value="NZ_CP053943.1"/>
</dbReference>
<name>A0A7D3XXJ4_9EURY</name>
<keyword evidence="3" id="KW-0808">Transferase</keyword>
<dbReference type="KEGG" id="hsai:HPS36_16755"/>
<keyword evidence="2" id="KW-0489">Methyltransferase</keyword>
<evidence type="ECO:0000313" key="7">
    <source>
        <dbReference type="EMBL" id="QKG94524.1"/>
    </source>
</evidence>
<dbReference type="GO" id="GO:0009007">
    <property type="term" value="F:site-specific DNA-methyltransferase (adenine-specific) activity"/>
    <property type="evidence" value="ECO:0007669"/>
    <property type="project" value="UniProtKB-EC"/>
</dbReference>
<keyword evidence="7" id="KW-0614">Plasmid</keyword>
<keyword evidence="4" id="KW-0949">S-adenosyl-L-methionine</keyword>
<accession>A0A7D3XXJ4</accession>
<protein>
    <recommendedName>
        <fullName evidence="1">site-specific DNA-methyltransferase (adenine-specific)</fullName>
        <ecNumber evidence="1">2.1.1.72</ecNumber>
    </recommendedName>
</protein>
<gene>
    <name evidence="7" type="ORF">HPS36_16755</name>
</gene>
<evidence type="ECO:0000256" key="4">
    <source>
        <dbReference type="ARBA" id="ARBA00022691"/>
    </source>
</evidence>
<evidence type="ECO:0000256" key="1">
    <source>
        <dbReference type="ARBA" id="ARBA00011900"/>
    </source>
</evidence>
<evidence type="ECO:0000313" key="8">
    <source>
        <dbReference type="Proteomes" id="UP000505020"/>
    </source>
</evidence>
<dbReference type="GO" id="GO:0004519">
    <property type="term" value="F:endonuclease activity"/>
    <property type="evidence" value="ECO:0007669"/>
    <property type="project" value="UniProtKB-KW"/>
</dbReference>
<dbReference type="Pfam" id="PF07669">
    <property type="entry name" value="Eco57I"/>
    <property type="match status" value="1"/>
</dbReference>
<evidence type="ECO:0000259" key="6">
    <source>
        <dbReference type="Pfam" id="PF07669"/>
    </source>
</evidence>
<feature type="domain" description="Type II methyltransferase M.TaqI-like" evidence="6">
    <location>
        <begin position="483"/>
        <end position="669"/>
    </location>
</feature>
<geneLocation type="plasmid" evidence="8">
    <name>phar02</name>
</geneLocation>
<dbReference type="Proteomes" id="UP000505020">
    <property type="component" value="Plasmid pHAR02"/>
</dbReference>
<dbReference type="InterPro" id="IPR029063">
    <property type="entry name" value="SAM-dependent_MTases_sf"/>
</dbReference>
<dbReference type="REBASE" id="392160">
    <property type="entry name" value="HspRHBCORF16755P"/>
</dbReference>
<keyword evidence="7" id="KW-0540">Nuclease</keyword>
<dbReference type="PANTHER" id="PTHR33841:SF1">
    <property type="entry name" value="DNA METHYLTRANSFERASE A"/>
    <property type="match status" value="1"/>
</dbReference>
<sequence>MTLQQITASDIAGWDSLHDIANSFEKRGLKPRPKLGGDNELVVQLDDDEFIVIVNAGPGETATDFKPENRSRHTNLVATNDFETFTFITRVRSWEGQQHGRIKHQKISFSKEQFTRDSGEKNTILQKLNSIEYGSSAAIYDTLYDTQQVVKEFYEQFEELRTDLIQEVTGIPDDRGDAKQRYVQVILDRMIFLYFIQEKRLLDRNPNYLHEQPNEVVDEGGDHYEEFYEPLFFEYLAEDKQNPDFGSLPYLNGGLFAKNPVEEEFEDAKLGGSAEETNGLFDDILDFLSDWNWNVDERLDIVDPKNLSPAILGHIFEQTVNQKEMGAYYTPEEITGFMARRTIHPYLLDQLNEAVDADYDEIDNVFGFPVPEADSSAEAVADGGTITQQVPTENVQTSHVETLYHDILKEAHILDPAVGSGAFLLAAQEVLMDLYMQCIEYFQRLEAEGQGWELESRTREEIEEIESGKGSSSLYAKRTVILNNLYGVDIDEGAVEICKLRLWLSMVADIEDEPSEVEPLPNIDFNVRQGNSLIGQLDTDIESNEDGDSDLDSWEVKTRFEDVKEAIKKHKKAETSVEAQEWRKEAEVRIEEHRDKFDEILRREFQDAGFDDITIEGIREWSPFHWPLEFADVFEKGGFDVFIGNPPWDMLYANRDDFFIRYDEQFRTYPSEEKDGVMEDLLSNPEVAWEWEDYKESMETQADFFTQGDVYKLQSPVVGGRTMPTKNELSALFLERVFRLSRDGVKVSLLLPGTIFGGVMGKDLRMHLLDHTDVENLIGFENKGIFEAIDDRYRFAILTFEYGGKTSALRGIFNQRDMDIVYRIEDEAVNIPRDVLVSYSPEGGIFPSITSQIEVSVLEKVVEQPSLGEDLEEAWTVDMLTKEFVESTDKDRLLTSPEEADYPVYGGKNIHQFQYDNTHTDALDGPQYWSRGMYDPPNSAQYRVREKKFNRGNLKRAIYDAFGGSETRKSQVQFVDELLEEHRSHGLEEEDVLLDCTEYRIGIRDVSRSRDERTIIATVLPKDVICLHTINTFKPFAIEPEEEHLTESPLRSPYVRRFTDQELFVATGLLNSIAFDFLMRTKVETHIIKRELLESQLPRLTDGDDWFHYIAERAARLNCYGKEFKEMRERLGGIEAAVENQERRELQAEIDAAAFHAYGLERRDVKFVLDDFHRVESPKLMDEMYFDLVLEKYDLVDQKGPLP</sequence>
<proteinExistence type="predicted"/>
<dbReference type="PANTHER" id="PTHR33841">
    <property type="entry name" value="DNA METHYLTRANSFERASE YEEA-RELATED"/>
    <property type="match status" value="1"/>
</dbReference>